<protein>
    <submittedName>
        <fullName evidence="2">Uncharacterized protein</fullName>
    </submittedName>
</protein>
<dbReference type="Proteomes" id="UP001291623">
    <property type="component" value="Unassembled WGS sequence"/>
</dbReference>
<organism evidence="2 3">
    <name type="scientific">Anisodus tanguticus</name>
    <dbReference type="NCBI Taxonomy" id="243964"/>
    <lineage>
        <taxon>Eukaryota</taxon>
        <taxon>Viridiplantae</taxon>
        <taxon>Streptophyta</taxon>
        <taxon>Embryophyta</taxon>
        <taxon>Tracheophyta</taxon>
        <taxon>Spermatophyta</taxon>
        <taxon>Magnoliopsida</taxon>
        <taxon>eudicotyledons</taxon>
        <taxon>Gunneridae</taxon>
        <taxon>Pentapetalae</taxon>
        <taxon>asterids</taxon>
        <taxon>lamiids</taxon>
        <taxon>Solanales</taxon>
        <taxon>Solanaceae</taxon>
        <taxon>Solanoideae</taxon>
        <taxon>Hyoscyameae</taxon>
        <taxon>Anisodus</taxon>
    </lineage>
</organism>
<evidence type="ECO:0000313" key="2">
    <source>
        <dbReference type="EMBL" id="KAK4365381.1"/>
    </source>
</evidence>
<gene>
    <name evidence="2" type="ORF">RND71_016739</name>
</gene>
<accession>A0AAE1VIV0</accession>
<evidence type="ECO:0000256" key="1">
    <source>
        <dbReference type="SAM" id="MobiDB-lite"/>
    </source>
</evidence>
<dbReference type="AlphaFoldDB" id="A0AAE1VIV0"/>
<sequence>MERRVAMTKENYGSEIPPGFAPAITTCMNKKGQGVGSISGCGSRKRAPAQSFDPTHDQHRTSSQKQRPSVGLQDHVASLNPSIHQCEALNKAKGCRISAVAKSQLGQTNTSPAVQTESRLLKEVKTEIEDVALDIIQGGTGETVVQGTDLSNQPTCNIDVNFLQQVVASFEEVKGNQEESSRSAKLSISMNPSLEPTFLAICEKYGDITKDCPMESGYMLTSVLEVICKVVQELQKKRLTEVDRNLLGSYYLVVKDAENEGQRQLVKNSA</sequence>
<reference evidence="2" key="1">
    <citation type="submission" date="2023-12" db="EMBL/GenBank/DDBJ databases">
        <title>Genome assembly of Anisodus tanguticus.</title>
        <authorList>
            <person name="Wang Y.-J."/>
        </authorList>
    </citation>
    <scope>NUCLEOTIDE SEQUENCE</scope>
    <source>
        <strain evidence="2">KB-2021</strain>
        <tissue evidence="2">Leaf</tissue>
    </source>
</reference>
<comment type="caution">
    <text evidence="2">The sequence shown here is derived from an EMBL/GenBank/DDBJ whole genome shotgun (WGS) entry which is preliminary data.</text>
</comment>
<evidence type="ECO:0000313" key="3">
    <source>
        <dbReference type="Proteomes" id="UP001291623"/>
    </source>
</evidence>
<proteinExistence type="predicted"/>
<keyword evidence="3" id="KW-1185">Reference proteome</keyword>
<dbReference type="PANTHER" id="PTHR35358:SF7">
    <property type="entry name" value="EXPRESSED PROTEIN"/>
    <property type="match status" value="1"/>
</dbReference>
<dbReference type="InterPro" id="IPR007942">
    <property type="entry name" value="PLipase-like"/>
</dbReference>
<dbReference type="Pfam" id="PF05278">
    <property type="entry name" value="PEARLI-4"/>
    <property type="match status" value="1"/>
</dbReference>
<feature type="region of interest" description="Disordered" evidence="1">
    <location>
        <begin position="35"/>
        <end position="71"/>
    </location>
</feature>
<dbReference type="PANTHER" id="PTHR35358">
    <property type="entry name" value="OS06G0711100 PROTEIN"/>
    <property type="match status" value="1"/>
</dbReference>
<name>A0AAE1VIV0_9SOLA</name>
<dbReference type="EMBL" id="JAVYJV010000008">
    <property type="protein sequence ID" value="KAK4365381.1"/>
    <property type="molecule type" value="Genomic_DNA"/>
</dbReference>